<dbReference type="EMBL" id="JAUEPS010000041">
    <property type="protein sequence ID" value="KAK0448428.1"/>
    <property type="molecule type" value="Genomic_DNA"/>
</dbReference>
<sequence>MEGLCLQAQASDSHYWSDDEEKVVVSAQENEDKDDANSKVLVSFRDAYGGTLAFRTLPENLIATHLAAYTSEFGKEQSMLCVFWRGVILDVDTTFADNNIKHSAVFYVVDDVISPTSVVRFSACSSMALSNRSHPFRNSSDGRKFKFLTIKSLDKRILFPRSMLGTYDEAIDAISAHFPKLKKETLSLRTNAFPECEGEYVEIPPTTWTHALPELKSVDVEIETETDVIKQYPTIQILSPAGAQFEVTVKLDLEQEWMFDVVMKRRWRTVARKSGPRYYRYQTEWCAQVGVQRDILPAIPGPRDPRPRLERQSGSGNLDDHHAVVLSRDSVTFYLNRVLRTIGLGAEARAHFISNNLSGLMAKPYVALVFVPQSVYEDQAPMEITPYPDVVTRILMLYKSVPAAHIERWSNAVKRAEESTQRWIDIIGLDARRHDETLCRVWQWASLNYLPDEC</sequence>
<organism evidence="1 2">
    <name type="scientific">Armillaria tabescens</name>
    <name type="common">Ringless honey mushroom</name>
    <name type="synonym">Agaricus tabescens</name>
    <dbReference type="NCBI Taxonomy" id="1929756"/>
    <lineage>
        <taxon>Eukaryota</taxon>
        <taxon>Fungi</taxon>
        <taxon>Dikarya</taxon>
        <taxon>Basidiomycota</taxon>
        <taxon>Agaricomycotina</taxon>
        <taxon>Agaricomycetes</taxon>
        <taxon>Agaricomycetidae</taxon>
        <taxon>Agaricales</taxon>
        <taxon>Marasmiineae</taxon>
        <taxon>Physalacriaceae</taxon>
        <taxon>Desarmillaria</taxon>
    </lineage>
</organism>
<dbReference type="Proteomes" id="UP001175211">
    <property type="component" value="Unassembled WGS sequence"/>
</dbReference>
<dbReference type="RefSeq" id="XP_060326533.1">
    <property type="nucleotide sequence ID" value="XM_060479641.1"/>
</dbReference>
<keyword evidence="2" id="KW-1185">Reference proteome</keyword>
<gene>
    <name evidence="1" type="ORF">EV420DRAFT_1711692</name>
</gene>
<dbReference type="GeneID" id="85363189"/>
<accession>A0AA39MW53</accession>
<dbReference type="AlphaFoldDB" id="A0AA39MW53"/>
<name>A0AA39MW53_ARMTA</name>
<reference evidence="1" key="1">
    <citation type="submission" date="2023-06" db="EMBL/GenBank/DDBJ databases">
        <authorList>
            <consortium name="Lawrence Berkeley National Laboratory"/>
            <person name="Ahrendt S."/>
            <person name="Sahu N."/>
            <person name="Indic B."/>
            <person name="Wong-Bajracharya J."/>
            <person name="Merenyi Z."/>
            <person name="Ke H.-M."/>
            <person name="Monk M."/>
            <person name="Kocsube S."/>
            <person name="Drula E."/>
            <person name="Lipzen A."/>
            <person name="Balint B."/>
            <person name="Henrissat B."/>
            <person name="Andreopoulos B."/>
            <person name="Martin F.M."/>
            <person name="Harder C.B."/>
            <person name="Rigling D."/>
            <person name="Ford K.L."/>
            <person name="Foster G.D."/>
            <person name="Pangilinan J."/>
            <person name="Papanicolaou A."/>
            <person name="Barry K."/>
            <person name="LaButti K."/>
            <person name="Viragh M."/>
            <person name="Koriabine M."/>
            <person name="Yan M."/>
            <person name="Riley R."/>
            <person name="Champramary S."/>
            <person name="Plett K.L."/>
            <person name="Tsai I.J."/>
            <person name="Slot J."/>
            <person name="Sipos G."/>
            <person name="Plett J."/>
            <person name="Nagy L.G."/>
            <person name="Grigoriev I.V."/>
        </authorList>
    </citation>
    <scope>NUCLEOTIDE SEQUENCE</scope>
    <source>
        <strain evidence="1">CCBAS 213</strain>
    </source>
</reference>
<proteinExistence type="predicted"/>
<protein>
    <submittedName>
        <fullName evidence="1">Uncharacterized protein</fullName>
    </submittedName>
</protein>
<evidence type="ECO:0000313" key="1">
    <source>
        <dbReference type="EMBL" id="KAK0448428.1"/>
    </source>
</evidence>
<comment type="caution">
    <text evidence="1">The sequence shown here is derived from an EMBL/GenBank/DDBJ whole genome shotgun (WGS) entry which is preliminary data.</text>
</comment>
<evidence type="ECO:0000313" key="2">
    <source>
        <dbReference type="Proteomes" id="UP001175211"/>
    </source>
</evidence>